<feature type="region of interest" description="Disordered" evidence="1">
    <location>
        <begin position="1"/>
        <end position="20"/>
    </location>
</feature>
<feature type="non-terminal residue" evidence="2">
    <location>
        <position position="34"/>
    </location>
</feature>
<gene>
    <name evidence="2" type="ORF">OVN521_LOCUS41657</name>
</gene>
<accession>A0A820WNM9</accession>
<evidence type="ECO:0000313" key="2">
    <source>
        <dbReference type="EMBL" id="CAF4517440.1"/>
    </source>
</evidence>
<feature type="compositionally biased region" description="Polar residues" evidence="1">
    <location>
        <begin position="9"/>
        <end position="20"/>
    </location>
</feature>
<reference evidence="2" key="1">
    <citation type="submission" date="2021-02" db="EMBL/GenBank/DDBJ databases">
        <authorList>
            <person name="Nowell W R."/>
        </authorList>
    </citation>
    <scope>NUCLEOTIDE SEQUENCE</scope>
</reference>
<evidence type="ECO:0000256" key="1">
    <source>
        <dbReference type="SAM" id="MobiDB-lite"/>
    </source>
</evidence>
<evidence type="ECO:0000313" key="3">
    <source>
        <dbReference type="Proteomes" id="UP000663866"/>
    </source>
</evidence>
<protein>
    <submittedName>
        <fullName evidence="2">Uncharacterized protein</fullName>
    </submittedName>
</protein>
<dbReference type="AlphaFoldDB" id="A0A820WNM9"/>
<keyword evidence="3" id="KW-1185">Reference proteome</keyword>
<dbReference type="Proteomes" id="UP000663866">
    <property type="component" value="Unassembled WGS sequence"/>
</dbReference>
<comment type="caution">
    <text evidence="2">The sequence shown here is derived from an EMBL/GenBank/DDBJ whole genome shotgun (WGS) entry which is preliminary data.</text>
</comment>
<dbReference type="EMBL" id="CAJOBG010055777">
    <property type="protein sequence ID" value="CAF4517440.1"/>
    <property type="molecule type" value="Genomic_DNA"/>
</dbReference>
<name>A0A820WNM9_9BILA</name>
<proteinExistence type="predicted"/>
<sequence>MDTDDDQNSPDIYSPQPNVMTTTIAPNQFLFSTY</sequence>
<organism evidence="2 3">
    <name type="scientific">Rotaria magnacalcarata</name>
    <dbReference type="NCBI Taxonomy" id="392030"/>
    <lineage>
        <taxon>Eukaryota</taxon>
        <taxon>Metazoa</taxon>
        <taxon>Spiralia</taxon>
        <taxon>Gnathifera</taxon>
        <taxon>Rotifera</taxon>
        <taxon>Eurotatoria</taxon>
        <taxon>Bdelloidea</taxon>
        <taxon>Philodinida</taxon>
        <taxon>Philodinidae</taxon>
        <taxon>Rotaria</taxon>
    </lineage>
</organism>